<dbReference type="FunFam" id="3.20.20.60:FF:000009">
    <property type="entry name" value="2-methylisocitrate lyase"/>
    <property type="match status" value="1"/>
</dbReference>
<gene>
    <name evidence="11 13" type="primary">prpB</name>
    <name evidence="13" type="ORF">ASR47_1005292</name>
</gene>
<evidence type="ECO:0000256" key="11">
    <source>
        <dbReference type="HAMAP-Rule" id="MF_01939"/>
    </source>
</evidence>
<comment type="similarity">
    <text evidence="3 11 12">Belongs to the isocitrate lyase/PEP mutase superfamily. Methylisocitrate lyase family.</text>
</comment>
<feature type="binding site" evidence="11">
    <location>
        <position position="158"/>
    </location>
    <ligand>
        <name>substrate</name>
    </ligand>
</feature>
<keyword evidence="5 11" id="KW-0479">Metal-binding</keyword>
<dbReference type="Gene3D" id="3.20.20.60">
    <property type="entry name" value="Phosphoenolpyruvate-binding domains"/>
    <property type="match status" value="1"/>
</dbReference>
<dbReference type="NCBIfam" id="NF008455">
    <property type="entry name" value="PRK11320.1"/>
    <property type="match status" value="1"/>
</dbReference>
<dbReference type="STRING" id="1747903.ASR47_1005292"/>
<evidence type="ECO:0000256" key="2">
    <source>
        <dbReference type="ARBA" id="ARBA00001946"/>
    </source>
</evidence>
<evidence type="ECO:0000256" key="1">
    <source>
        <dbReference type="ARBA" id="ARBA00001050"/>
    </source>
</evidence>
<accession>A0A1A7BXU5</accession>
<dbReference type="NCBIfam" id="TIGR02317">
    <property type="entry name" value="prpB"/>
    <property type="match status" value="1"/>
</dbReference>
<evidence type="ECO:0000313" key="13">
    <source>
        <dbReference type="EMBL" id="OBV38337.1"/>
    </source>
</evidence>
<feature type="binding site" evidence="11">
    <location>
        <position position="270"/>
    </location>
    <ligand>
        <name>substrate</name>
    </ligand>
</feature>
<dbReference type="RefSeq" id="WP_065309191.1">
    <property type="nucleotide sequence ID" value="NZ_LOCQ01000058.1"/>
</dbReference>
<keyword evidence="6 11" id="KW-0460">Magnesium</keyword>
<dbReference type="OrthoDB" id="9771433at2"/>
<dbReference type="AlphaFoldDB" id="A0A1A7BXU5"/>
<dbReference type="InterPro" id="IPR039556">
    <property type="entry name" value="ICL/PEPM"/>
</dbReference>
<dbReference type="EMBL" id="LOCQ01000058">
    <property type="protein sequence ID" value="OBV38337.1"/>
    <property type="molecule type" value="Genomic_DNA"/>
</dbReference>
<evidence type="ECO:0000256" key="12">
    <source>
        <dbReference type="RuleBase" id="RU361121"/>
    </source>
</evidence>
<evidence type="ECO:0000256" key="6">
    <source>
        <dbReference type="ARBA" id="ARBA00022842"/>
    </source>
</evidence>
<keyword evidence="7 11" id="KW-0456">Lyase</keyword>
<comment type="pathway">
    <text evidence="11 12">Organic acid metabolism; propanoate degradation.</text>
</comment>
<feature type="binding site" evidence="11">
    <location>
        <begin position="210"/>
        <end position="212"/>
    </location>
    <ligand>
        <name>substrate</name>
    </ligand>
</feature>
<dbReference type="Proteomes" id="UP000092713">
    <property type="component" value="Unassembled WGS sequence"/>
</dbReference>
<evidence type="ECO:0000256" key="10">
    <source>
        <dbReference type="ARBA" id="ARBA00073849"/>
    </source>
</evidence>
<dbReference type="PROSITE" id="PS00161">
    <property type="entry name" value="ISOCITRATE_LYASE"/>
    <property type="match status" value="1"/>
</dbReference>
<dbReference type="Pfam" id="PF13714">
    <property type="entry name" value="PEP_mutase"/>
    <property type="match status" value="1"/>
</dbReference>
<protein>
    <recommendedName>
        <fullName evidence="10 11">2-methylisocitrate lyase</fullName>
        <shortName evidence="11">2-MIC</shortName>
        <shortName evidence="11">MICL</shortName>
        <ecNumber evidence="4 11">4.1.3.30</ecNumber>
    </recommendedName>
    <alternativeName>
        <fullName evidence="11">(2R,3S)-2-methylisocitrate lyase</fullName>
    </alternativeName>
</protein>
<reference evidence="13 14" key="1">
    <citation type="submission" date="2016-04" db="EMBL/GenBank/DDBJ databases">
        <title>Draft genome sequence of Janthinobacterium psychrotolerans sp. nov., isolated from freshwater sediments in Denmark.</title>
        <authorList>
            <person name="Gong X."/>
            <person name="Skrivergaard S."/>
            <person name="Korsgaard B.S."/>
            <person name="Schreiber L."/>
            <person name="Marshall I.P."/>
            <person name="Finster K."/>
            <person name="Schramm A."/>
        </authorList>
    </citation>
    <scope>NUCLEOTIDE SEQUENCE [LARGE SCALE GENOMIC DNA]</scope>
    <source>
        <strain evidence="13 14">S3-2</strain>
    </source>
</reference>
<comment type="catalytic activity">
    <reaction evidence="1 11 12">
        <text>(2S,3R)-3-hydroxybutane-1,2,3-tricarboxylate = pyruvate + succinate</text>
        <dbReference type="Rhea" id="RHEA:16809"/>
        <dbReference type="ChEBI" id="CHEBI:15361"/>
        <dbReference type="ChEBI" id="CHEBI:30031"/>
        <dbReference type="ChEBI" id="CHEBI:57429"/>
        <dbReference type="EC" id="4.1.3.30"/>
    </reaction>
</comment>
<proteinExistence type="inferred from homology"/>
<evidence type="ECO:0000313" key="14">
    <source>
        <dbReference type="Proteomes" id="UP000092713"/>
    </source>
</evidence>
<evidence type="ECO:0000256" key="7">
    <source>
        <dbReference type="ARBA" id="ARBA00023239"/>
    </source>
</evidence>
<feature type="binding site" evidence="11">
    <location>
        <position position="87"/>
    </location>
    <ligand>
        <name>Mg(2+)</name>
        <dbReference type="ChEBI" id="CHEBI:18420"/>
    </ligand>
</feature>
<dbReference type="PANTHER" id="PTHR42905">
    <property type="entry name" value="PHOSPHOENOLPYRUVATE CARBOXYLASE"/>
    <property type="match status" value="1"/>
</dbReference>
<dbReference type="SUPFAM" id="SSF51621">
    <property type="entry name" value="Phosphoenolpyruvate/pyruvate domain"/>
    <property type="match status" value="1"/>
</dbReference>
<dbReference type="GO" id="GO:0019629">
    <property type="term" value="P:propionate catabolic process, 2-methylcitrate cycle"/>
    <property type="evidence" value="ECO:0007669"/>
    <property type="project" value="UniProtKB-UniRule"/>
</dbReference>
<dbReference type="PATRIC" id="fig|1747903.4.peg.1883"/>
<comment type="function">
    <text evidence="9">Involved in the catabolism of short chain fatty acids (SCFA) via the 2-methylcitrate cycle I (propionate degradation route). Catalyzes the thermodynamically favored C-C bond cleavage of (2R,3S)-2-methylisocitrate to yield pyruvate and succinate via an alpha-carboxy-carbanion intermediate.</text>
</comment>
<dbReference type="CDD" id="cd00377">
    <property type="entry name" value="ICL_PEPM"/>
    <property type="match status" value="1"/>
</dbReference>
<name>A0A1A7BXU5_9BURK</name>
<dbReference type="InterPro" id="IPR015813">
    <property type="entry name" value="Pyrv/PenolPyrv_kinase-like_dom"/>
</dbReference>
<evidence type="ECO:0000256" key="9">
    <source>
        <dbReference type="ARBA" id="ARBA00057039"/>
    </source>
</evidence>
<dbReference type="GO" id="GO:0046421">
    <property type="term" value="F:methylisocitrate lyase activity"/>
    <property type="evidence" value="ECO:0007669"/>
    <property type="project" value="UniProtKB-UniRule"/>
</dbReference>
<feature type="binding site" evidence="11">
    <location>
        <position position="188"/>
    </location>
    <ligand>
        <name>substrate</name>
    </ligand>
</feature>
<dbReference type="EC" id="4.1.3.30" evidence="4 11"/>
<evidence type="ECO:0000256" key="3">
    <source>
        <dbReference type="ARBA" id="ARBA00009282"/>
    </source>
</evidence>
<feature type="binding site" evidence="11">
    <location>
        <position position="241"/>
    </location>
    <ligand>
        <name>substrate</name>
    </ligand>
</feature>
<dbReference type="PANTHER" id="PTHR42905:SF5">
    <property type="entry name" value="CARBOXYVINYL-CARBOXYPHOSPHONATE PHOSPHORYLMUTASE, CHLOROPLASTIC"/>
    <property type="match status" value="1"/>
</dbReference>
<organism evidence="13 14">
    <name type="scientific">Janthinobacterium psychrotolerans</name>
    <dbReference type="NCBI Taxonomy" id="1747903"/>
    <lineage>
        <taxon>Bacteria</taxon>
        <taxon>Pseudomonadati</taxon>
        <taxon>Pseudomonadota</taxon>
        <taxon>Betaproteobacteria</taxon>
        <taxon>Burkholderiales</taxon>
        <taxon>Oxalobacteraceae</taxon>
        <taxon>Janthinobacterium</taxon>
    </lineage>
</organism>
<dbReference type="GO" id="GO:0000287">
    <property type="term" value="F:magnesium ion binding"/>
    <property type="evidence" value="ECO:0007669"/>
    <property type="project" value="UniProtKB-UniRule"/>
</dbReference>
<comment type="caution">
    <text evidence="13">The sequence shown here is derived from an EMBL/GenBank/DDBJ whole genome shotgun (WGS) entry which is preliminary data.</text>
</comment>
<dbReference type="InterPro" id="IPR012695">
    <property type="entry name" value="PrpB"/>
</dbReference>
<feature type="binding site" evidence="11">
    <location>
        <begin position="123"/>
        <end position="124"/>
    </location>
    <ligand>
        <name>substrate</name>
    </ligand>
</feature>
<comment type="function">
    <text evidence="11">Involved in the catabolism of short chain fatty acids (SCFA) via the 2-methylcitrate cycle (propionate degradation route). Catalyzes the thermodynamically favored C-C bond cleavage of (2R,3S)-2-methylisocitrate to yield pyruvate and succinate via an alpha-carboxy-carbanion intermediate.</text>
</comment>
<comment type="subunit">
    <text evidence="8 11">Homotetramer; dimer of dimers.</text>
</comment>
<evidence type="ECO:0000256" key="5">
    <source>
        <dbReference type="ARBA" id="ARBA00022723"/>
    </source>
</evidence>
<feature type="binding site" evidence="11">
    <location>
        <position position="85"/>
    </location>
    <ligand>
        <name>Mg(2+)</name>
        <dbReference type="ChEBI" id="CHEBI:18420"/>
    </ligand>
</feature>
<sequence>MSLYSAGAAFRKAVQEESPLQVVGAINANHALLAKRAGFKAIYLSGGGVAAGSLGLPDLGISNLDDVLTDIRRITDVCDLPLLVDADTGFGSSAFNVARTVKSMIKAGAGALHIEDQVGAKRCGHRPGKEIVSKEEMVDRIKAAVDARTDPDFVIMARTDALAVDGLDAALERAVACVEAGADMIFPEAITDLAMYTTFANAVKVPVLANITEFGATPLFTVDELRAAEVGLVLYPLSAFRAMNKAAENVYTALRRDGTQQNVLDTMQTRMELYESINYHEFEQKLDALFAAQKK</sequence>
<dbReference type="UniPathway" id="UPA00946"/>
<comment type="function">
    <text evidence="12">Catalyzes the thermodynamically favored C-C bond cleavage of (2R,3S)-2-methylisocitrate to yield pyruvate and succinate.</text>
</comment>
<dbReference type="InterPro" id="IPR040442">
    <property type="entry name" value="Pyrv_kinase-like_dom_sf"/>
</dbReference>
<comment type="cofactor">
    <cofactor evidence="2 11">
        <name>Mg(2+)</name>
        <dbReference type="ChEBI" id="CHEBI:18420"/>
    </cofactor>
</comment>
<evidence type="ECO:0000256" key="4">
    <source>
        <dbReference type="ARBA" id="ARBA00012260"/>
    </source>
</evidence>
<dbReference type="InterPro" id="IPR018523">
    <property type="entry name" value="Isocitrate_lyase_ph_CS"/>
</dbReference>
<keyword evidence="14" id="KW-1185">Reference proteome</keyword>
<dbReference type="HAMAP" id="MF_01939">
    <property type="entry name" value="PrpB"/>
    <property type="match status" value="1"/>
</dbReference>
<feature type="binding site" evidence="11">
    <location>
        <begin position="45"/>
        <end position="47"/>
    </location>
    <ligand>
        <name>substrate</name>
    </ligand>
</feature>
<evidence type="ECO:0000256" key="8">
    <source>
        <dbReference type="ARBA" id="ARBA00044762"/>
    </source>
</evidence>